<evidence type="ECO:0000313" key="3">
    <source>
        <dbReference type="Proteomes" id="UP000271162"/>
    </source>
</evidence>
<dbReference type="WBParaSite" id="NBR_0001165901-mRNA-1">
    <property type="protein sequence ID" value="NBR_0001165901-mRNA-1"/>
    <property type="gene ID" value="NBR_0001165901"/>
</dbReference>
<dbReference type="AlphaFoldDB" id="A0A0N4Y6F3"/>
<evidence type="ECO:0000313" key="2">
    <source>
        <dbReference type="EMBL" id="VDL75249.1"/>
    </source>
</evidence>
<evidence type="ECO:0000256" key="1">
    <source>
        <dbReference type="SAM" id="MobiDB-lite"/>
    </source>
</evidence>
<feature type="region of interest" description="Disordered" evidence="1">
    <location>
        <begin position="1"/>
        <end position="22"/>
    </location>
</feature>
<accession>A0A0N4Y6F3</accession>
<dbReference type="Proteomes" id="UP000271162">
    <property type="component" value="Unassembled WGS sequence"/>
</dbReference>
<name>A0A0N4Y6F3_NIPBR</name>
<feature type="compositionally biased region" description="Low complexity" evidence="1">
    <location>
        <begin position="68"/>
        <end position="77"/>
    </location>
</feature>
<sequence>MLSNSGETSSVASCTGIHKDGSYGQMVRPVHIKWFVWSHGQQHQRQDAASHCNNNDNNDGDGQRERPTPTATRPPQTIKKQRLI</sequence>
<gene>
    <name evidence="2" type="ORF">NBR_LOCUS11660</name>
</gene>
<dbReference type="EMBL" id="UYSL01020572">
    <property type="protein sequence ID" value="VDL75249.1"/>
    <property type="molecule type" value="Genomic_DNA"/>
</dbReference>
<keyword evidence="3" id="KW-1185">Reference proteome</keyword>
<protein>
    <submittedName>
        <fullName evidence="2 4">Uncharacterized protein</fullName>
    </submittedName>
</protein>
<reference evidence="4" key="1">
    <citation type="submission" date="2017-02" db="UniProtKB">
        <authorList>
            <consortium name="WormBaseParasite"/>
        </authorList>
    </citation>
    <scope>IDENTIFICATION</scope>
</reference>
<feature type="region of interest" description="Disordered" evidence="1">
    <location>
        <begin position="39"/>
        <end position="84"/>
    </location>
</feature>
<proteinExistence type="predicted"/>
<reference evidence="2 3" key="2">
    <citation type="submission" date="2018-11" db="EMBL/GenBank/DDBJ databases">
        <authorList>
            <consortium name="Pathogen Informatics"/>
        </authorList>
    </citation>
    <scope>NUCLEOTIDE SEQUENCE [LARGE SCALE GENOMIC DNA]</scope>
</reference>
<feature type="compositionally biased region" description="Polar residues" evidence="1">
    <location>
        <begin position="1"/>
        <end position="13"/>
    </location>
</feature>
<organism evidence="4">
    <name type="scientific">Nippostrongylus brasiliensis</name>
    <name type="common">Rat hookworm</name>
    <dbReference type="NCBI Taxonomy" id="27835"/>
    <lineage>
        <taxon>Eukaryota</taxon>
        <taxon>Metazoa</taxon>
        <taxon>Ecdysozoa</taxon>
        <taxon>Nematoda</taxon>
        <taxon>Chromadorea</taxon>
        <taxon>Rhabditida</taxon>
        <taxon>Rhabditina</taxon>
        <taxon>Rhabditomorpha</taxon>
        <taxon>Strongyloidea</taxon>
        <taxon>Heligmosomidae</taxon>
        <taxon>Nippostrongylus</taxon>
    </lineage>
</organism>
<evidence type="ECO:0000313" key="4">
    <source>
        <dbReference type="WBParaSite" id="NBR_0001165901-mRNA-1"/>
    </source>
</evidence>